<keyword evidence="3" id="KW-0704">Schiff base</keyword>
<feature type="active site" description="Schiff-base intermediate with substrate" evidence="5">
    <location>
        <position position="160"/>
    </location>
</feature>
<keyword evidence="8" id="KW-1185">Reference proteome</keyword>
<evidence type="ECO:0000313" key="8">
    <source>
        <dbReference type="Proteomes" id="UP000029507"/>
    </source>
</evidence>
<dbReference type="PIRSF" id="PIRSF001365">
    <property type="entry name" value="DHDPS"/>
    <property type="match status" value="1"/>
</dbReference>
<keyword evidence="2 4" id="KW-0456">Lyase</keyword>
<feature type="active site" description="Proton donor/acceptor" evidence="5">
    <location>
        <position position="133"/>
    </location>
</feature>
<dbReference type="PANTHER" id="PTHR12128:SF66">
    <property type="entry name" value="4-HYDROXY-2-OXOGLUTARATE ALDOLASE, MITOCHONDRIAL"/>
    <property type="match status" value="1"/>
</dbReference>
<evidence type="ECO:0000256" key="3">
    <source>
        <dbReference type="ARBA" id="ARBA00023270"/>
    </source>
</evidence>
<dbReference type="Pfam" id="PF00701">
    <property type="entry name" value="DHDPS"/>
    <property type="match status" value="1"/>
</dbReference>
<dbReference type="InterPro" id="IPR020624">
    <property type="entry name" value="Schiff_base-form_aldolases_CS"/>
</dbReference>
<dbReference type="InterPro" id="IPR002220">
    <property type="entry name" value="DapA-like"/>
</dbReference>
<dbReference type="CDD" id="cd00408">
    <property type="entry name" value="DHDPS-like"/>
    <property type="match status" value="1"/>
</dbReference>
<sequence>MLKGNQVLIVTPFDNNYEVDESSLVNLVDHLVEQDVAGIIVLGTTGEFFSLQDHEKKRIIDITSERTKDRTALIVGVAHSGSSISADMARYAGEKGASAVLLPPPYYHVPTPEGMIDHFTIVGQRGNVDLMVYDGGGGIEVPIHVIEKVRAATSKLRYIKLTAPKVTKVREYHETFGSEVSVFAGEDLLIMPELLEGADGLTTAAGNLRPKELTEIFNLVQNEKFSEAQMIHDAHIAPQAIVTGSIRNEFIQCFKTSLKMMGIIKTDTVRPPLHRLSESRIQNLSLMLQNQKLI</sequence>
<comment type="similarity">
    <text evidence="1 4">Belongs to the DapA family.</text>
</comment>
<evidence type="ECO:0000313" key="7">
    <source>
        <dbReference type="EMBL" id="AIQ62068.1"/>
    </source>
</evidence>
<dbReference type="OrthoDB" id="9771791at2"/>
<dbReference type="GO" id="GO:0008840">
    <property type="term" value="F:4-hydroxy-tetrahydrodipicolinate synthase activity"/>
    <property type="evidence" value="ECO:0007669"/>
    <property type="project" value="TreeGrafter"/>
</dbReference>
<dbReference type="Gene3D" id="3.20.20.70">
    <property type="entry name" value="Aldolase class I"/>
    <property type="match status" value="1"/>
</dbReference>
<evidence type="ECO:0000256" key="5">
    <source>
        <dbReference type="PIRSR" id="PIRSR001365-1"/>
    </source>
</evidence>
<feature type="binding site" evidence="6">
    <location>
        <position position="45"/>
    </location>
    <ligand>
        <name>pyruvate</name>
        <dbReference type="ChEBI" id="CHEBI:15361"/>
    </ligand>
</feature>
<protein>
    <recommendedName>
        <fullName evidence="9">Dihydrodipicolinate synthase</fullName>
    </recommendedName>
</protein>
<dbReference type="SMART" id="SM01130">
    <property type="entry name" value="DHDPS"/>
    <property type="match status" value="1"/>
</dbReference>
<dbReference type="PRINTS" id="PR00146">
    <property type="entry name" value="DHPICSNTHASE"/>
</dbReference>
<reference evidence="7 8" key="1">
    <citation type="submission" date="2014-08" db="EMBL/GenBank/DDBJ databases">
        <title>Comparative genomics of the Paenibacillus odorifer group.</title>
        <authorList>
            <person name="den Bakker H.C."/>
            <person name="Tsai Y.-C."/>
            <person name="Martin N."/>
            <person name="Korlach J."/>
            <person name="Wiedmann M."/>
        </authorList>
    </citation>
    <scope>NUCLEOTIDE SEQUENCE [LARGE SCALE GENOMIC DNA]</scope>
    <source>
        <strain evidence="7 8">DSM 14472</strain>
    </source>
</reference>
<dbReference type="AlphaFoldDB" id="A0A089LS66"/>
<name>A0A089LS66_9BACL</name>
<dbReference type="PANTHER" id="PTHR12128">
    <property type="entry name" value="DIHYDRODIPICOLINATE SYNTHASE"/>
    <property type="match status" value="1"/>
</dbReference>
<evidence type="ECO:0008006" key="9">
    <source>
        <dbReference type="Google" id="ProtNLM"/>
    </source>
</evidence>
<evidence type="ECO:0000256" key="6">
    <source>
        <dbReference type="PIRSR" id="PIRSR001365-2"/>
    </source>
</evidence>
<dbReference type="SUPFAM" id="SSF51569">
    <property type="entry name" value="Aldolase"/>
    <property type="match status" value="1"/>
</dbReference>
<dbReference type="HOGENOM" id="CLU_049343_7_1_9"/>
<evidence type="ECO:0000256" key="2">
    <source>
        <dbReference type="ARBA" id="ARBA00023239"/>
    </source>
</evidence>
<evidence type="ECO:0000256" key="4">
    <source>
        <dbReference type="PIRNR" id="PIRNR001365"/>
    </source>
</evidence>
<gene>
    <name evidence="7" type="ORF">PSTEL_01935</name>
</gene>
<organism evidence="7 8">
    <name type="scientific">Paenibacillus stellifer</name>
    <dbReference type="NCBI Taxonomy" id="169760"/>
    <lineage>
        <taxon>Bacteria</taxon>
        <taxon>Bacillati</taxon>
        <taxon>Bacillota</taxon>
        <taxon>Bacilli</taxon>
        <taxon>Bacillales</taxon>
        <taxon>Paenibacillaceae</taxon>
        <taxon>Paenibacillus</taxon>
    </lineage>
</organism>
<evidence type="ECO:0000256" key="1">
    <source>
        <dbReference type="ARBA" id="ARBA00007592"/>
    </source>
</evidence>
<dbReference type="STRING" id="169760.PSTEL_01935"/>
<dbReference type="KEGG" id="pste:PSTEL_01935"/>
<dbReference type="PROSITE" id="PS00665">
    <property type="entry name" value="DHDPS_1"/>
    <property type="match status" value="1"/>
</dbReference>
<dbReference type="EMBL" id="CP009286">
    <property type="protein sequence ID" value="AIQ62068.1"/>
    <property type="molecule type" value="Genomic_DNA"/>
</dbReference>
<proteinExistence type="inferred from homology"/>
<dbReference type="InterPro" id="IPR013785">
    <property type="entry name" value="Aldolase_TIM"/>
</dbReference>
<dbReference type="Proteomes" id="UP000029507">
    <property type="component" value="Chromosome"/>
</dbReference>
<dbReference type="RefSeq" id="WP_038693127.1">
    <property type="nucleotide sequence ID" value="NZ_CP009286.1"/>
</dbReference>
<accession>A0A089LS66</accession>